<dbReference type="SMART" id="SM00347">
    <property type="entry name" value="HTH_MARR"/>
    <property type="match status" value="1"/>
</dbReference>
<keyword evidence="1" id="KW-0805">Transcription regulation</keyword>
<protein>
    <recommendedName>
        <fullName evidence="4">HTH marR-type domain-containing protein</fullName>
    </recommendedName>
</protein>
<keyword evidence="6" id="KW-1185">Reference proteome</keyword>
<dbReference type="GO" id="GO:0003700">
    <property type="term" value="F:DNA-binding transcription factor activity"/>
    <property type="evidence" value="ECO:0007669"/>
    <property type="project" value="InterPro"/>
</dbReference>
<evidence type="ECO:0000256" key="3">
    <source>
        <dbReference type="ARBA" id="ARBA00023163"/>
    </source>
</evidence>
<accession>A0A2K2FEX6</accession>
<dbReference type="Proteomes" id="UP000236151">
    <property type="component" value="Unassembled WGS sequence"/>
</dbReference>
<gene>
    <name evidence="5" type="ORF">CDQ84_13390</name>
</gene>
<organism evidence="5 6">
    <name type="scientific">Clostridium thermosuccinogenes</name>
    <dbReference type="NCBI Taxonomy" id="84032"/>
    <lineage>
        <taxon>Bacteria</taxon>
        <taxon>Bacillati</taxon>
        <taxon>Bacillota</taxon>
        <taxon>Clostridia</taxon>
        <taxon>Eubacteriales</taxon>
        <taxon>Clostridiaceae</taxon>
        <taxon>Clostridium</taxon>
    </lineage>
</organism>
<sequence>MPMKQQKGFHLLNSCLNMRRQLNKLLSSGDLSQGEYLVLRNIWLSNSDLSSCGKQGYIKAADLSDMLELSRPSITRILNDLEHRGFITRSIDKEDRRSVKIELTEAGIRAIEKANRGILSIAERLVASLGDSDTDKLIDLIDKLTEIYKEMLDEKGVRSDE</sequence>
<name>A0A2K2FEX6_9CLOT</name>
<dbReference type="Pfam" id="PF01047">
    <property type="entry name" value="MarR"/>
    <property type="match status" value="1"/>
</dbReference>
<evidence type="ECO:0000256" key="2">
    <source>
        <dbReference type="ARBA" id="ARBA00023125"/>
    </source>
</evidence>
<dbReference type="GO" id="GO:0003677">
    <property type="term" value="F:DNA binding"/>
    <property type="evidence" value="ECO:0007669"/>
    <property type="project" value="UniProtKB-KW"/>
</dbReference>
<dbReference type="Gene3D" id="1.10.10.10">
    <property type="entry name" value="Winged helix-like DNA-binding domain superfamily/Winged helix DNA-binding domain"/>
    <property type="match status" value="1"/>
</dbReference>
<evidence type="ECO:0000256" key="1">
    <source>
        <dbReference type="ARBA" id="ARBA00023015"/>
    </source>
</evidence>
<proteinExistence type="predicted"/>
<feature type="domain" description="HTH marR-type" evidence="4">
    <location>
        <begin position="1"/>
        <end position="146"/>
    </location>
</feature>
<comment type="caution">
    <text evidence="5">The sequence shown here is derived from an EMBL/GenBank/DDBJ whole genome shotgun (WGS) entry which is preliminary data.</text>
</comment>
<keyword evidence="2" id="KW-0238">DNA-binding</keyword>
<evidence type="ECO:0000259" key="4">
    <source>
        <dbReference type="PROSITE" id="PS50995"/>
    </source>
</evidence>
<dbReference type="InterPro" id="IPR036388">
    <property type="entry name" value="WH-like_DNA-bd_sf"/>
</dbReference>
<evidence type="ECO:0000313" key="6">
    <source>
        <dbReference type="Proteomes" id="UP000236151"/>
    </source>
</evidence>
<dbReference type="KEGG" id="cthd:CDO33_12460"/>
<dbReference type="PROSITE" id="PS50995">
    <property type="entry name" value="HTH_MARR_2"/>
    <property type="match status" value="1"/>
</dbReference>
<dbReference type="PANTHER" id="PTHR42756:SF1">
    <property type="entry name" value="TRANSCRIPTIONAL REPRESSOR OF EMRAB OPERON"/>
    <property type="match status" value="1"/>
</dbReference>
<dbReference type="InterPro" id="IPR023187">
    <property type="entry name" value="Tscrpt_reg_MarR-type_CS"/>
</dbReference>
<dbReference type="EMBL" id="NIOJ01000038">
    <property type="protein sequence ID" value="PNT97308.1"/>
    <property type="molecule type" value="Genomic_DNA"/>
</dbReference>
<evidence type="ECO:0000313" key="5">
    <source>
        <dbReference type="EMBL" id="PNT97308.1"/>
    </source>
</evidence>
<dbReference type="AlphaFoldDB" id="A0A2K2FEX6"/>
<keyword evidence="3" id="KW-0804">Transcription</keyword>
<dbReference type="InterPro" id="IPR036390">
    <property type="entry name" value="WH_DNA-bd_sf"/>
</dbReference>
<dbReference type="SUPFAM" id="SSF46785">
    <property type="entry name" value="Winged helix' DNA-binding domain"/>
    <property type="match status" value="1"/>
</dbReference>
<dbReference type="PANTHER" id="PTHR42756">
    <property type="entry name" value="TRANSCRIPTIONAL REGULATOR, MARR"/>
    <property type="match status" value="1"/>
</dbReference>
<dbReference type="PROSITE" id="PS01117">
    <property type="entry name" value="HTH_MARR_1"/>
    <property type="match status" value="1"/>
</dbReference>
<dbReference type="PRINTS" id="PR00598">
    <property type="entry name" value="HTHMARR"/>
</dbReference>
<reference evidence="6" key="1">
    <citation type="submission" date="2017-06" db="EMBL/GenBank/DDBJ databases">
        <title>Investigating the central metabolism of Clostridium thermosuccinogenes.</title>
        <authorList>
            <person name="Koendjbiharie J.G."/>
            <person name="Van Kranenburg R."/>
            <person name="Vriesendorp B."/>
        </authorList>
    </citation>
    <scope>NUCLEOTIDE SEQUENCE [LARGE SCALE GENOMIC DNA]</scope>
    <source>
        <strain evidence="6">DSM 5806</strain>
    </source>
</reference>
<dbReference type="InterPro" id="IPR000835">
    <property type="entry name" value="HTH_MarR-typ"/>
</dbReference>